<evidence type="ECO:0000313" key="3">
    <source>
        <dbReference type="EMBL" id="CAF3714499.1"/>
    </source>
</evidence>
<dbReference type="Proteomes" id="UP000663882">
    <property type="component" value="Unassembled WGS sequence"/>
</dbReference>
<dbReference type="EMBL" id="CAJOBE010001101">
    <property type="protein sequence ID" value="CAF3714499.1"/>
    <property type="molecule type" value="Genomic_DNA"/>
</dbReference>
<accession>A0A818VQN4</accession>
<gene>
    <name evidence="3" type="ORF">FNK824_LOCUS10052</name>
    <name evidence="4" type="ORF">OTI717_LOCUS16281</name>
    <name evidence="2" type="ORF">RFH988_LOCUS12235</name>
    <name evidence="1" type="ORF">SEV965_LOCUS8822</name>
</gene>
<name>A0A818VQN4_9BILA</name>
<dbReference type="EMBL" id="CAJNOU010000332">
    <property type="protein sequence ID" value="CAF0962182.1"/>
    <property type="molecule type" value="Genomic_DNA"/>
</dbReference>
<comment type="caution">
    <text evidence="3">The sequence shown here is derived from an EMBL/GenBank/DDBJ whole genome shotgun (WGS) entry which is preliminary data.</text>
</comment>
<sequence>MNLQFNLITAAKISTSNQPSIHAFYINSATVENIYNNVLKPRWEKLNKIDRIKHIRSFHQFDVRLDHAIVYKHTSNSIDYMIFMYKINDDFQSSIQQVHTSNKIDVGIKNQGGKSFSSRSTCGDYEPAFSSTTFYVSRSTNTNSCNTTIQYILLLLRQNPTVGKQEEVYLNHELFNNIKSICKEF</sequence>
<evidence type="ECO:0000313" key="2">
    <source>
        <dbReference type="EMBL" id="CAF0962829.1"/>
    </source>
</evidence>
<dbReference type="AlphaFoldDB" id="A0A818VQN4"/>
<protein>
    <submittedName>
        <fullName evidence="3">Uncharacterized protein</fullName>
    </submittedName>
</protein>
<evidence type="ECO:0000313" key="5">
    <source>
        <dbReference type="Proteomes" id="UP000663874"/>
    </source>
</evidence>
<reference evidence="3" key="1">
    <citation type="submission" date="2021-02" db="EMBL/GenBank/DDBJ databases">
        <authorList>
            <person name="Nowell W R."/>
        </authorList>
    </citation>
    <scope>NUCLEOTIDE SEQUENCE</scope>
</reference>
<dbReference type="Proteomes" id="UP000663889">
    <property type="component" value="Unassembled WGS sequence"/>
</dbReference>
<dbReference type="EMBL" id="CAJNOO010000505">
    <property type="protein sequence ID" value="CAF0962829.1"/>
    <property type="molecule type" value="Genomic_DNA"/>
</dbReference>
<organism evidence="3 5">
    <name type="scientific">Rotaria sordida</name>
    <dbReference type="NCBI Taxonomy" id="392033"/>
    <lineage>
        <taxon>Eukaryota</taxon>
        <taxon>Metazoa</taxon>
        <taxon>Spiralia</taxon>
        <taxon>Gnathifera</taxon>
        <taxon>Rotifera</taxon>
        <taxon>Eurotatoria</taxon>
        <taxon>Bdelloidea</taxon>
        <taxon>Philodinida</taxon>
        <taxon>Philodinidae</taxon>
        <taxon>Rotaria</taxon>
    </lineage>
</organism>
<dbReference type="Proteomes" id="UP000663823">
    <property type="component" value="Unassembled WGS sequence"/>
</dbReference>
<proteinExistence type="predicted"/>
<evidence type="ECO:0000313" key="1">
    <source>
        <dbReference type="EMBL" id="CAF0962182.1"/>
    </source>
</evidence>
<dbReference type="Proteomes" id="UP000663874">
    <property type="component" value="Unassembled WGS sequence"/>
</dbReference>
<evidence type="ECO:0000313" key="4">
    <source>
        <dbReference type="EMBL" id="CAF3764066.1"/>
    </source>
</evidence>
<dbReference type="EMBL" id="CAJOAX010002013">
    <property type="protein sequence ID" value="CAF3764066.1"/>
    <property type="molecule type" value="Genomic_DNA"/>
</dbReference>